<organism evidence="1 2">
    <name type="scientific">Brachionus plicatilis</name>
    <name type="common">Marine rotifer</name>
    <name type="synonym">Brachionus muelleri</name>
    <dbReference type="NCBI Taxonomy" id="10195"/>
    <lineage>
        <taxon>Eukaryota</taxon>
        <taxon>Metazoa</taxon>
        <taxon>Spiralia</taxon>
        <taxon>Gnathifera</taxon>
        <taxon>Rotifera</taxon>
        <taxon>Eurotatoria</taxon>
        <taxon>Monogononta</taxon>
        <taxon>Pseudotrocha</taxon>
        <taxon>Ploima</taxon>
        <taxon>Brachionidae</taxon>
        <taxon>Brachionus</taxon>
    </lineage>
</organism>
<dbReference type="Proteomes" id="UP000276133">
    <property type="component" value="Unassembled WGS sequence"/>
</dbReference>
<keyword evidence="2" id="KW-1185">Reference proteome</keyword>
<proteinExistence type="predicted"/>
<accession>A0A3M7P9N9</accession>
<reference evidence="1 2" key="1">
    <citation type="journal article" date="2018" name="Sci. Rep.">
        <title>Genomic signatures of local adaptation to the degree of environmental predictability in rotifers.</title>
        <authorList>
            <person name="Franch-Gras L."/>
            <person name="Hahn C."/>
            <person name="Garcia-Roger E.M."/>
            <person name="Carmona M.J."/>
            <person name="Serra M."/>
            <person name="Gomez A."/>
        </authorList>
    </citation>
    <scope>NUCLEOTIDE SEQUENCE [LARGE SCALE GENOMIC DNA]</scope>
    <source>
        <strain evidence="1">HYR1</strain>
    </source>
</reference>
<dbReference type="AlphaFoldDB" id="A0A3M7P9N9"/>
<gene>
    <name evidence="1" type="ORF">BpHYR1_029564</name>
</gene>
<dbReference type="EMBL" id="REGN01012395">
    <property type="protein sequence ID" value="RMZ95490.1"/>
    <property type="molecule type" value="Genomic_DNA"/>
</dbReference>
<comment type="caution">
    <text evidence="1">The sequence shown here is derived from an EMBL/GenBank/DDBJ whole genome shotgun (WGS) entry which is preliminary data.</text>
</comment>
<dbReference type="OrthoDB" id="10024666at2759"/>
<sequence>MNYTTSQNLNFTHESDQSSFRKTNGKVKNFGKINHIDFKPSINEKDFFSESNCGLSRSESPNELKKNNVYKKAEVFKNVTLADPKFKRMTESLTKVFGLSDPPPGFGFCYPRYYYLEQKRPQPMNPLKSSLNKADLARL</sequence>
<protein>
    <submittedName>
        <fullName evidence="1">Uncharacterized protein</fullName>
    </submittedName>
</protein>
<evidence type="ECO:0000313" key="1">
    <source>
        <dbReference type="EMBL" id="RMZ95490.1"/>
    </source>
</evidence>
<evidence type="ECO:0000313" key="2">
    <source>
        <dbReference type="Proteomes" id="UP000276133"/>
    </source>
</evidence>
<name>A0A3M7P9N9_BRAPC</name>